<comment type="catalytic activity">
    <reaction evidence="11">
        <text>a tRNA precursor + 2 CTP + ATP = a tRNA with a 3' CCA end + 3 diphosphate</text>
        <dbReference type="Rhea" id="RHEA:14433"/>
        <dbReference type="Rhea" id="RHEA-COMP:10465"/>
        <dbReference type="Rhea" id="RHEA-COMP:10468"/>
        <dbReference type="ChEBI" id="CHEBI:30616"/>
        <dbReference type="ChEBI" id="CHEBI:33019"/>
        <dbReference type="ChEBI" id="CHEBI:37563"/>
        <dbReference type="ChEBI" id="CHEBI:74896"/>
        <dbReference type="ChEBI" id="CHEBI:83071"/>
        <dbReference type="EC" id="2.7.7.72"/>
    </reaction>
</comment>
<feature type="domain" description="tRNA nucleotidyltransferase/poly(A) polymerase RNA and SrmB- binding" evidence="13">
    <location>
        <begin position="174"/>
        <end position="235"/>
    </location>
</feature>
<evidence type="ECO:0000256" key="11">
    <source>
        <dbReference type="HAMAP-Rule" id="MF_01263"/>
    </source>
</evidence>
<dbReference type="Pfam" id="PF01743">
    <property type="entry name" value="PolyA_pol"/>
    <property type="match status" value="1"/>
</dbReference>
<evidence type="ECO:0000256" key="7">
    <source>
        <dbReference type="ARBA" id="ARBA00022800"/>
    </source>
</evidence>
<dbReference type="SUPFAM" id="SSF81891">
    <property type="entry name" value="Poly A polymerase C-terminal region-like"/>
    <property type="match status" value="1"/>
</dbReference>
<dbReference type="GO" id="GO:0001680">
    <property type="term" value="P:tRNA 3'-terminal CCA addition"/>
    <property type="evidence" value="ECO:0007669"/>
    <property type="project" value="UniProtKB-UniRule"/>
</dbReference>
<dbReference type="SUPFAM" id="SSF81301">
    <property type="entry name" value="Nucleotidyltransferase"/>
    <property type="match status" value="1"/>
</dbReference>
<keyword evidence="8 11" id="KW-0067">ATP-binding</keyword>
<dbReference type="GO" id="GO:0004810">
    <property type="term" value="F:CCA tRNA nucleotidyltransferase activity"/>
    <property type="evidence" value="ECO:0007669"/>
    <property type="project" value="UniProtKB-UniRule"/>
</dbReference>
<keyword evidence="3 11" id="KW-0819">tRNA processing</keyword>
<name>A0A4P6ZKD0_9LACO</name>
<dbReference type="Gene3D" id="1.10.110.30">
    <property type="match status" value="1"/>
</dbReference>
<dbReference type="InterPro" id="IPR023068">
    <property type="entry name" value="CCA-adding_enz_firmicutes"/>
</dbReference>
<dbReference type="GO" id="GO:0005524">
    <property type="term" value="F:ATP binding"/>
    <property type="evidence" value="ECO:0007669"/>
    <property type="project" value="UniProtKB-UniRule"/>
</dbReference>
<evidence type="ECO:0000259" key="12">
    <source>
        <dbReference type="Pfam" id="PF01743"/>
    </source>
</evidence>
<feature type="binding site" evidence="11">
    <location>
        <position position="47"/>
    </location>
    <ligand>
        <name>Mg(2+)</name>
        <dbReference type="ChEBI" id="CHEBI:18420"/>
    </ligand>
</feature>
<keyword evidence="16" id="KW-1185">Reference proteome</keyword>
<dbReference type="InterPro" id="IPR032828">
    <property type="entry name" value="PolyA_RNA-bd"/>
</dbReference>
<dbReference type="InterPro" id="IPR043519">
    <property type="entry name" value="NT_sf"/>
</dbReference>
<dbReference type="GO" id="GO:0042245">
    <property type="term" value="P:RNA repair"/>
    <property type="evidence" value="ECO:0007669"/>
    <property type="project" value="UniProtKB-KW"/>
</dbReference>
<evidence type="ECO:0000256" key="9">
    <source>
        <dbReference type="ARBA" id="ARBA00022842"/>
    </source>
</evidence>
<feature type="binding site" evidence="11">
    <location>
        <position position="35"/>
    </location>
    <ligand>
        <name>ATP</name>
        <dbReference type="ChEBI" id="CHEBI:30616"/>
    </ligand>
</feature>
<dbReference type="OrthoDB" id="9805698at2"/>
<dbReference type="Gene3D" id="1.10.246.80">
    <property type="match status" value="1"/>
</dbReference>
<evidence type="ECO:0000256" key="4">
    <source>
        <dbReference type="ARBA" id="ARBA00022695"/>
    </source>
</evidence>
<gene>
    <name evidence="11" type="primary">cca</name>
    <name evidence="15" type="ORF">ELX58_02360</name>
</gene>
<keyword evidence="4 11" id="KW-0548">Nucleotidyltransferase</keyword>
<dbReference type="Pfam" id="PF12627">
    <property type="entry name" value="PolyA_pol_RNAbd"/>
    <property type="match status" value="1"/>
</dbReference>
<feature type="binding site" evidence="11">
    <location>
        <position position="32"/>
    </location>
    <ligand>
        <name>ATP</name>
        <dbReference type="ChEBI" id="CHEBI:30616"/>
    </ligand>
</feature>
<feature type="binding site" evidence="11">
    <location>
        <position position="165"/>
    </location>
    <ligand>
        <name>CTP</name>
        <dbReference type="ChEBI" id="CHEBI:37563"/>
    </ligand>
</feature>
<dbReference type="Pfam" id="PF13735">
    <property type="entry name" value="tRNA_NucTran2_2"/>
    <property type="match status" value="1"/>
</dbReference>
<evidence type="ECO:0000256" key="8">
    <source>
        <dbReference type="ARBA" id="ARBA00022840"/>
    </source>
</evidence>
<comment type="catalytic activity">
    <reaction evidence="11">
        <text>a tRNA with a 3' CCA end + 2 CTP + ATP = a tRNA with a 3' CCACCA end + 3 diphosphate</text>
        <dbReference type="Rhea" id="RHEA:76235"/>
        <dbReference type="Rhea" id="RHEA-COMP:10468"/>
        <dbReference type="Rhea" id="RHEA-COMP:18655"/>
        <dbReference type="ChEBI" id="CHEBI:30616"/>
        <dbReference type="ChEBI" id="CHEBI:33019"/>
        <dbReference type="ChEBI" id="CHEBI:37563"/>
        <dbReference type="ChEBI" id="CHEBI:83071"/>
        <dbReference type="ChEBI" id="CHEBI:195187"/>
    </reaction>
</comment>
<proteinExistence type="inferred from homology"/>
<sequence length="401" mass="46057">MRLTNLPVEFKKARPVLQRIEKAGYQAYFVGGSVRDTIIGVPIHDVDITSSAYPQEIKQLFPRTVDTGIKHGTVMVLYHGHGYEITTFRTESGYQDYRRPDHVTFVRSLPKDLKRRDFTINALAMRENGEVTDLFDGLGDIKRKVIKAVGNPDRRFHEDALRMMRAVRFASKLDFKIEPKTLEAIKKYSFLLTKIAIERVHSEFVKMMMGLKPRMGLDYMIETNLYRYVPEFKDQLDALKRISKIPHLKLTNECQVWSLISYEFGLNRHQINHLLRQWKSADKVIDDTITTTRTLRAIHDHKLTPIVIFKAGLTRLMDANHLAILLGFGDQDADLKKQFKQIPIARKNQLKINGGILIKGHILAPGPKLGQVINQLELMVINRQIPNQEPALLTAAKKLSK</sequence>
<comment type="similarity">
    <text evidence="11">Belongs to the tRNA nucleotidyltransferase/poly(A) polymerase family. Bacterial CCA-adding enzyme type 3 subfamily.</text>
</comment>
<dbReference type="RefSeq" id="WP_133441570.1">
    <property type="nucleotide sequence ID" value="NZ_CP034726.1"/>
</dbReference>
<keyword evidence="2 11" id="KW-0808">Transferase</keyword>
<keyword evidence="10 11" id="KW-0694">RNA-binding</keyword>
<dbReference type="EC" id="2.7.7.72" evidence="11"/>
<evidence type="ECO:0000256" key="5">
    <source>
        <dbReference type="ARBA" id="ARBA00022723"/>
    </source>
</evidence>
<dbReference type="PANTHER" id="PTHR46173:SF1">
    <property type="entry name" value="CCA TRNA NUCLEOTIDYLTRANSFERASE 1, MITOCHONDRIAL"/>
    <property type="match status" value="1"/>
</dbReference>
<organism evidence="15 16">
    <name type="scientific">Acetilactobacillus jinshanensis</name>
    <dbReference type="NCBI Taxonomy" id="1720083"/>
    <lineage>
        <taxon>Bacteria</taxon>
        <taxon>Bacillati</taxon>
        <taxon>Bacillota</taxon>
        <taxon>Bacilli</taxon>
        <taxon>Lactobacillales</taxon>
        <taxon>Lactobacillaceae</taxon>
        <taxon>Acetilactobacillus</taxon>
    </lineage>
</organism>
<feature type="binding site" evidence="11">
    <location>
        <position position="32"/>
    </location>
    <ligand>
        <name>CTP</name>
        <dbReference type="ChEBI" id="CHEBI:37563"/>
    </ligand>
</feature>
<protein>
    <recommendedName>
        <fullName evidence="11">CCA-adding enzyme</fullName>
        <ecNumber evidence="11">2.7.7.72</ecNumber>
    </recommendedName>
    <alternativeName>
        <fullName evidence="11">CCA tRNA nucleotidyltransferase</fullName>
    </alternativeName>
    <alternativeName>
        <fullName evidence="11">tRNA CCA-pyrophosphorylase</fullName>
    </alternativeName>
    <alternativeName>
        <fullName evidence="11">tRNA adenylyl-/cytidylyl- transferase</fullName>
    </alternativeName>
    <alternativeName>
        <fullName evidence="11">tRNA nucleotidyltransferase</fullName>
    </alternativeName>
    <alternativeName>
        <fullName evidence="11">tRNA-NT</fullName>
    </alternativeName>
</protein>
<comment type="miscellaneous">
    <text evidence="11">A single active site specifically recognizes both ATP and CTP and is responsible for their addition.</text>
</comment>
<evidence type="ECO:0000256" key="1">
    <source>
        <dbReference type="ARBA" id="ARBA00001946"/>
    </source>
</evidence>
<feature type="binding site" evidence="11">
    <location>
        <position position="116"/>
    </location>
    <ligand>
        <name>CTP</name>
        <dbReference type="ChEBI" id="CHEBI:37563"/>
    </ligand>
</feature>
<feature type="binding site" evidence="11">
    <location>
        <position position="165"/>
    </location>
    <ligand>
        <name>ATP</name>
        <dbReference type="ChEBI" id="CHEBI:30616"/>
    </ligand>
</feature>
<dbReference type="Gene3D" id="1.20.58.560">
    <property type="match status" value="1"/>
</dbReference>
<keyword evidence="9 11" id="KW-0460">Magnesium</keyword>
<accession>A0A4P6ZKD0</accession>
<reference evidence="16" key="1">
    <citation type="submission" date="2018-12" db="EMBL/GenBank/DDBJ databases">
        <title>A new species of lactobacillus.</title>
        <authorList>
            <person name="Jian Y."/>
            <person name="Xin L."/>
            <person name="Hong Z.J."/>
            <person name="Ming L.Z."/>
            <person name="Hong X.Z."/>
        </authorList>
    </citation>
    <scope>NUCLEOTIDE SEQUENCE [LARGE SCALE GENOMIC DNA]</scope>
    <source>
        <strain evidence="16">HSLZ-75</strain>
    </source>
</reference>
<feature type="binding site" evidence="11">
    <location>
        <position position="35"/>
    </location>
    <ligand>
        <name>CTP</name>
        <dbReference type="ChEBI" id="CHEBI:37563"/>
    </ligand>
</feature>
<dbReference type="GO" id="GO:0000049">
    <property type="term" value="F:tRNA binding"/>
    <property type="evidence" value="ECO:0007669"/>
    <property type="project" value="UniProtKB-UniRule"/>
</dbReference>
<dbReference type="Proteomes" id="UP000294321">
    <property type="component" value="Chromosome"/>
</dbReference>
<feature type="binding site" evidence="11">
    <location>
        <position position="168"/>
    </location>
    <ligand>
        <name>CTP</name>
        <dbReference type="ChEBI" id="CHEBI:37563"/>
    </ligand>
</feature>
<dbReference type="GO" id="GO:0000287">
    <property type="term" value="F:magnesium ion binding"/>
    <property type="evidence" value="ECO:0007669"/>
    <property type="project" value="UniProtKB-UniRule"/>
</dbReference>
<feature type="binding site" evidence="11">
    <location>
        <position position="45"/>
    </location>
    <ligand>
        <name>Mg(2+)</name>
        <dbReference type="ChEBI" id="CHEBI:18420"/>
    </ligand>
</feature>
<feature type="domain" description="CCA-adding enzyme C-terminal" evidence="14">
    <location>
        <begin position="249"/>
        <end position="395"/>
    </location>
</feature>
<dbReference type="InterPro" id="IPR002646">
    <property type="entry name" value="PolA_pol_head_dom"/>
</dbReference>
<dbReference type="KEGG" id="lji:ELX58_02360"/>
<keyword evidence="6 11" id="KW-0547">Nucleotide-binding</keyword>
<dbReference type="HAMAP" id="MF_01263">
    <property type="entry name" value="CCA_bact_type3"/>
    <property type="match status" value="1"/>
</dbReference>
<evidence type="ECO:0000256" key="10">
    <source>
        <dbReference type="ARBA" id="ARBA00022884"/>
    </source>
</evidence>
<dbReference type="GO" id="GO:0160016">
    <property type="term" value="F:CCACCA tRNA nucleotidyltransferase activity"/>
    <property type="evidence" value="ECO:0007669"/>
    <property type="project" value="RHEA"/>
</dbReference>
<dbReference type="CDD" id="cd05398">
    <property type="entry name" value="NT_ClassII-CCAase"/>
    <property type="match status" value="1"/>
</dbReference>
<evidence type="ECO:0000313" key="15">
    <source>
        <dbReference type="EMBL" id="QBP18013.1"/>
    </source>
</evidence>
<dbReference type="AlphaFoldDB" id="A0A4P6ZKD0"/>
<feature type="binding site" evidence="11">
    <location>
        <position position="159"/>
    </location>
    <ligand>
        <name>CTP</name>
        <dbReference type="ChEBI" id="CHEBI:37563"/>
    </ligand>
</feature>
<dbReference type="Gene3D" id="3.30.460.10">
    <property type="entry name" value="Beta Polymerase, domain 2"/>
    <property type="match status" value="1"/>
</dbReference>
<feature type="binding site" evidence="11">
    <location>
        <position position="116"/>
    </location>
    <ligand>
        <name>ATP</name>
        <dbReference type="ChEBI" id="CHEBI:30616"/>
    </ligand>
</feature>
<evidence type="ECO:0000259" key="13">
    <source>
        <dbReference type="Pfam" id="PF12627"/>
    </source>
</evidence>
<evidence type="ECO:0000259" key="14">
    <source>
        <dbReference type="Pfam" id="PF13735"/>
    </source>
</evidence>
<evidence type="ECO:0000256" key="2">
    <source>
        <dbReference type="ARBA" id="ARBA00022679"/>
    </source>
</evidence>
<dbReference type="InterPro" id="IPR032810">
    <property type="entry name" value="CCA-adding_enz_C"/>
</dbReference>
<comment type="cofactor">
    <cofactor evidence="1 11">
        <name>Mg(2+)</name>
        <dbReference type="ChEBI" id="CHEBI:18420"/>
    </cofactor>
</comment>
<feature type="binding site" evidence="11">
    <location>
        <position position="159"/>
    </location>
    <ligand>
        <name>ATP</name>
        <dbReference type="ChEBI" id="CHEBI:30616"/>
    </ligand>
</feature>
<evidence type="ECO:0000313" key="16">
    <source>
        <dbReference type="Proteomes" id="UP000294321"/>
    </source>
</evidence>
<keyword evidence="5 11" id="KW-0479">Metal-binding</keyword>
<feature type="domain" description="Poly A polymerase head" evidence="12">
    <location>
        <begin position="27"/>
        <end position="146"/>
    </location>
</feature>
<dbReference type="InterPro" id="IPR050264">
    <property type="entry name" value="Bact_CCA-adding_enz_type3_sf"/>
</dbReference>
<keyword evidence="7 11" id="KW-0692">RNA repair</keyword>
<dbReference type="PANTHER" id="PTHR46173">
    <property type="entry name" value="CCA TRNA NUCLEOTIDYLTRANSFERASE 1, MITOCHONDRIAL"/>
    <property type="match status" value="1"/>
</dbReference>
<evidence type="ECO:0000256" key="6">
    <source>
        <dbReference type="ARBA" id="ARBA00022741"/>
    </source>
</evidence>
<comment type="function">
    <text evidence="11">Catalyzes the addition and repair of the essential 3'-terminal CCA sequence in tRNAs without using a nucleic acid template. Adds these three nucleotides in the order of C, C, and A to the tRNA nucleotide-73, using CTP and ATP as substrates and producing inorganic pyrophosphate. tRNA 3'-terminal CCA addition is required both for tRNA processing and repair. Also involved in tRNA surveillance by mediating tandem CCA addition to generate a CCACCA at the 3' terminus of unstable tRNAs. While stable tRNAs receive only 3'-terminal CCA, unstable tRNAs are marked with CCACCA and rapidly degraded.</text>
</comment>
<dbReference type="EMBL" id="CP034726">
    <property type="protein sequence ID" value="QBP18013.1"/>
    <property type="molecule type" value="Genomic_DNA"/>
</dbReference>
<evidence type="ECO:0000256" key="3">
    <source>
        <dbReference type="ARBA" id="ARBA00022694"/>
    </source>
</evidence>
<feature type="binding site" evidence="11">
    <location>
        <position position="162"/>
    </location>
    <ligand>
        <name>CTP</name>
        <dbReference type="ChEBI" id="CHEBI:37563"/>
    </ligand>
</feature>
<feature type="binding site" evidence="11">
    <location>
        <position position="168"/>
    </location>
    <ligand>
        <name>ATP</name>
        <dbReference type="ChEBI" id="CHEBI:30616"/>
    </ligand>
</feature>
<feature type="binding site" evidence="11">
    <location>
        <position position="162"/>
    </location>
    <ligand>
        <name>ATP</name>
        <dbReference type="ChEBI" id="CHEBI:30616"/>
    </ligand>
</feature>
<comment type="subunit">
    <text evidence="11">Homodimer.</text>
</comment>
<dbReference type="NCBIfam" id="NF009814">
    <property type="entry name" value="PRK13299.1"/>
    <property type="match status" value="1"/>
</dbReference>